<dbReference type="Proteomes" id="UP001605036">
    <property type="component" value="Unassembled WGS sequence"/>
</dbReference>
<dbReference type="EMBL" id="JBHFFA010000002">
    <property type="protein sequence ID" value="KAL2644729.1"/>
    <property type="molecule type" value="Genomic_DNA"/>
</dbReference>
<feature type="compositionally biased region" description="Polar residues" evidence="1">
    <location>
        <begin position="155"/>
        <end position="177"/>
    </location>
</feature>
<dbReference type="SUPFAM" id="SSF58113">
    <property type="entry name" value="Apolipoprotein A-I"/>
    <property type="match status" value="1"/>
</dbReference>
<dbReference type="Gene3D" id="1.20.120.20">
    <property type="entry name" value="Apolipoprotein"/>
    <property type="match status" value="1"/>
</dbReference>
<evidence type="ECO:0000313" key="4">
    <source>
        <dbReference type="Proteomes" id="UP001605036"/>
    </source>
</evidence>
<feature type="region of interest" description="Disordered" evidence="1">
    <location>
        <begin position="57"/>
        <end position="97"/>
    </location>
</feature>
<dbReference type="InterPro" id="IPR016040">
    <property type="entry name" value="NAD(P)-bd_dom"/>
</dbReference>
<dbReference type="InterPro" id="IPR036291">
    <property type="entry name" value="NAD(P)-bd_dom_sf"/>
</dbReference>
<dbReference type="SUPFAM" id="SSF51735">
    <property type="entry name" value="NAD(P)-binding Rossmann-fold domains"/>
    <property type="match status" value="1"/>
</dbReference>
<comment type="caution">
    <text evidence="3">The sequence shown here is derived from an EMBL/GenBank/DDBJ whole genome shotgun (WGS) entry which is preliminary data.</text>
</comment>
<keyword evidence="4" id="KW-1185">Reference proteome</keyword>
<feature type="domain" description="NAD(P)-binding" evidence="2">
    <location>
        <begin position="481"/>
        <end position="661"/>
    </location>
</feature>
<feature type="region of interest" description="Disordered" evidence="1">
    <location>
        <begin position="210"/>
        <end position="276"/>
    </location>
</feature>
<dbReference type="PANTHER" id="PTHR15020:SF42">
    <property type="entry name" value="NAD(P)-BINDING DOMAIN-CONTAINING PROTEIN"/>
    <property type="match status" value="1"/>
</dbReference>
<dbReference type="PANTHER" id="PTHR15020">
    <property type="entry name" value="FLAVIN REDUCTASE-RELATED"/>
    <property type="match status" value="1"/>
</dbReference>
<feature type="region of interest" description="Disordered" evidence="1">
    <location>
        <begin position="155"/>
        <end position="197"/>
    </location>
</feature>
<feature type="compositionally biased region" description="Acidic residues" evidence="1">
    <location>
        <begin position="178"/>
        <end position="195"/>
    </location>
</feature>
<name>A0ABD1ZAA4_9MARC</name>
<dbReference type="AlphaFoldDB" id="A0ABD1ZAA4"/>
<dbReference type="CDD" id="cd05243">
    <property type="entry name" value="SDR_a5"/>
    <property type="match status" value="1"/>
</dbReference>
<protein>
    <recommendedName>
        <fullName evidence="2">NAD(P)-binding domain-containing protein</fullName>
    </recommendedName>
</protein>
<organism evidence="3 4">
    <name type="scientific">Riccia fluitans</name>
    <dbReference type="NCBI Taxonomy" id="41844"/>
    <lineage>
        <taxon>Eukaryota</taxon>
        <taxon>Viridiplantae</taxon>
        <taxon>Streptophyta</taxon>
        <taxon>Embryophyta</taxon>
        <taxon>Marchantiophyta</taxon>
        <taxon>Marchantiopsida</taxon>
        <taxon>Marchantiidae</taxon>
        <taxon>Marchantiales</taxon>
        <taxon>Ricciaceae</taxon>
        <taxon>Riccia</taxon>
    </lineage>
</organism>
<feature type="compositionally biased region" description="Basic and acidic residues" evidence="1">
    <location>
        <begin position="436"/>
        <end position="456"/>
    </location>
</feature>
<reference evidence="3 4" key="1">
    <citation type="submission" date="2024-09" db="EMBL/GenBank/DDBJ databases">
        <title>Chromosome-scale assembly of Riccia fluitans.</title>
        <authorList>
            <person name="Paukszto L."/>
            <person name="Sawicki J."/>
            <person name="Karawczyk K."/>
            <person name="Piernik-Szablinska J."/>
            <person name="Szczecinska M."/>
            <person name="Mazdziarz M."/>
        </authorList>
    </citation>
    <scope>NUCLEOTIDE SEQUENCE [LARGE SCALE GENOMIC DNA]</scope>
    <source>
        <strain evidence="3">Rf_01</strain>
        <tissue evidence="3">Aerial parts of the thallus</tissue>
    </source>
</reference>
<feature type="compositionally biased region" description="Basic residues" evidence="1">
    <location>
        <begin position="81"/>
        <end position="90"/>
    </location>
</feature>
<feature type="compositionally biased region" description="Low complexity" evidence="1">
    <location>
        <begin position="409"/>
        <end position="422"/>
    </location>
</feature>
<feature type="compositionally biased region" description="Acidic residues" evidence="1">
    <location>
        <begin position="122"/>
        <end position="136"/>
    </location>
</feature>
<dbReference type="Gene3D" id="3.40.50.720">
    <property type="entry name" value="NAD(P)-binding Rossmann-like Domain"/>
    <property type="match status" value="1"/>
</dbReference>
<accession>A0ABD1ZAA4</accession>
<evidence type="ECO:0000259" key="2">
    <source>
        <dbReference type="Pfam" id="PF13460"/>
    </source>
</evidence>
<feature type="region of interest" description="Disordered" evidence="1">
    <location>
        <begin position="122"/>
        <end position="143"/>
    </location>
</feature>
<dbReference type="Pfam" id="PF13460">
    <property type="entry name" value="NAD_binding_10"/>
    <property type="match status" value="1"/>
</dbReference>
<evidence type="ECO:0000313" key="3">
    <source>
        <dbReference type="EMBL" id="KAL2644729.1"/>
    </source>
</evidence>
<evidence type="ECO:0000256" key="1">
    <source>
        <dbReference type="SAM" id="MobiDB-lite"/>
    </source>
</evidence>
<sequence>MEVSAMQTSGLRCLQSLQASTSSGGSRAFPRKVSVVGHSFVKAKSVSFWKRASDSELGQRSVRRASSGGTRRDQQKIVARTQRRRSRHVKGVTPTKDELMNQLAEEEDADVALEMSVADYEEAADDTDDFDEEDPVEDRTAENLDKYWETLGNILTENQGTNSDEGVKRNNASTDQSPPEDDSIPGSEEIIENDDNTITVRFIPEGGARKRENGVASAAGQASDVAEETVEGVSEAAQNAVGEAGENLQEAGNAVRENVDQASSVAEELSDTAQDTAQDVAATVQETAKDSGQSLSEAGDAIQEGVSAVGSQVGDVAREGADAVGEQLQVVQKEAQKNVSEVGSQAGEAGERAGGALEKIASEAGKSAELVGESLTSQVADAAGTAGVVGGEVLRIGEVAVNAVGEAAGFTEESSSETGSEAKQASEETPDTSGEEESKREVDDKKQESKSIDSKKKQQPGEAEKSEARGPYDGLKVTVAGATGRTGRLIVEELVSRGVPVTAMVRDPAKARDLDRVLNVDVVKADLYNYEAVKKAIGDSNVVICAIGASGLPFDPIGTYRTEFEGVKNLVAAAKNGGKVKKFVLISTIGVSFLQIVPLIFWKKQAELYLQRSGLDYTIIRPGGLKNGVDKSETVLMKSADTQFGGSITRRKVAELCIDAVITPEASEKVVEVVSGGRGGQTPAELFGKI</sequence>
<feature type="region of interest" description="Disordered" evidence="1">
    <location>
        <begin position="409"/>
        <end position="470"/>
    </location>
</feature>
<proteinExistence type="predicted"/>
<gene>
    <name evidence="3" type="ORF">R1flu_012316</name>
</gene>